<organism evidence="3">
    <name type="scientific">Chrysotila carterae</name>
    <name type="common">Marine alga</name>
    <name type="synonym">Syracosphaera carterae</name>
    <dbReference type="NCBI Taxonomy" id="13221"/>
    <lineage>
        <taxon>Eukaryota</taxon>
        <taxon>Haptista</taxon>
        <taxon>Haptophyta</taxon>
        <taxon>Prymnesiophyceae</taxon>
        <taxon>Isochrysidales</taxon>
        <taxon>Isochrysidaceae</taxon>
        <taxon>Chrysotila</taxon>
    </lineage>
</organism>
<name>A0A7S4FD06_CHRCT</name>
<evidence type="ECO:0000256" key="2">
    <source>
        <dbReference type="SAM" id="Phobius"/>
    </source>
</evidence>
<keyword evidence="2" id="KW-0472">Membrane</keyword>
<dbReference type="AlphaFoldDB" id="A0A7S4FD06"/>
<feature type="transmembrane region" description="Helical" evidence="2">
    <location>
        <begin position="36"/>
        <end position="59"/>
    </location>
</feature>
<feature type="region of interest" description="Disordered" evidence="1">
    <location>
        <begin position="110"/>
        <end position="143"/>
    </location>
</feature>
<reference evidence="3" key="1">
    <citation type="submission" date="2021-01" db="EMBL/GenBank/DDBJ databases">
        <authorList>
            <person name="Corre E."/>
            <person name="Pelletier E."/>
            <person name="Niang G."/>
            <person name="Scheremetjew M."/>
            <person name="Finn R."/>
            <person name="Kale V."/>
            <person name="Holt S."/>
            <person name="Cochrane G."/>
            <person name="Meng A."/>
            <person name="Brown T."/>
            <person name="Cohen L."/>
        </authorList>
    </citation>
    <scope>NUCLEOTIDE SEQUENCE</scope>
    <source>
        <strain evidence="3">CCMP645</strain>
    </source>
</reference>
<protein>
    <submittedName>
        <fullName evidence="3">Uncharacterized protein</fullName>
    </submittedName>
</protein>
<feature type="transmembrane region" description="Helical" evidence="2">
    <location>
        <begin position="6"/>
        <end position="24"/>
    </location>
</feature>
<feature type="compositionally biased region" description="Polar residues" evidence="1">
    <location>
        <begin position="132"/>
        <end position="143"/>
    </location>
</feature>
<accession>A0A7S4FD06</accession>
<proteinExistence type="predicted"/>
<gene>
    <name evidence="3" type="ORF">PCAR00345_LOCUS40234</name>
</gene>
<keyword evidence="2" id="KW-1133">Transmembrane helix</keyword>
<evidence type="ECO:0000256" key="1">
    <source>
        <dbReference type="SAM" id="MobiDB-lite"/>
    </source>
</evidence>
<dbReference type="EMBL" id="HBIZ01065544">
    <property type="protein sequence ID" value="CAE0787526.1"/>
    <property type="molecule type" value="Transcribed_RNA"/>
</dbReference>
<feature type="transmembrane region" description="Helical" evidence="2">
    <location>
        <begin position="71"/>
        <end position="92"/>
    </location>
</feature>
<keyword evidence="2" id="KW-0812">Transmembrane</keyword>
<sequence length="143" mass="15826">MSLDTALSFTAVVLSAGMLIIVFWRGRLLLELHRHALLRNVLRIAFALAAVLMLLLARFSAEPDDKRRERVLYAGAAMAFLWCCCPLCSMELPPKHATEMRRLYDFGGAAERGDESDDSARDVEADSARDGQGTQLETVPLST</sequence>
<evidence type="ECO:0000313" key="3">
    <source>
        <dbReference type="EMBL" id="CAE0787526.1"/>
    </source>
</evidence>
<feature type="compositionally biased region" description="Basic and acidic residues" evidence="1">
    <location>
        <begin position="118"/>
        <end position="129"/>
    </location>
</feature>